<keyword evidence="4 7" id="KW-0812">Transmembrane</keyword>
<dbReference type="SUPFAM" id="SSF161098">
    <property type="entry name" value="MetI-like"/>
    <property type="match status" value="1"/>
</dbReference>
<name>A0A0K6I679_9HYPH</name>
<evidence type="ECO:0000256" key="7">
    <source>
        <dbReference type="RuleBase" id="RU363032"/>
    </source>
</evidence>
<dbReference type="EMBL" id="CYHE01000010">
    <property type="protein sequence ID" value="CUA98576.1"/>
    <property type="molecule type" value="Genomic_DNA"/>
</dbReference>
<evidence type="ECO:0000256" key="6">
    <source>
        <dbReference type="ARBA" id="ARBA00023136"/>
    </source>
</evidence>
<dbReference type="InterPro" id="IPR035906">
    <property type="entry name" value="MetI-like_sf"/>
</dbReference>
<dbReference type="PANTHER" id="PTHR30151">
    <property type="entry name" value="ALKANE SULFONATE ABC TRANSPORTER-RELATED, MEMBRANE SUBUNIT"/>
    <property type="match status" value="1"/>
</dbReference>
<proteinExistence type="inferred from homology"/>
<dbReference type="CDD" id="cd06261">
    <property type="entry name" value="TM_PBP2"/>
    <property type="match status" value="1"/>
</dbReference>
<evidence type="ECO:0000313" key="10">
    <source>
        <dbReference type="Proteomes" id="UP000183900"/>
    </source>
</evidence>
<dbReference type="Proteomes" id="UP000183900">
    <property type="component" value="Unassembled WGS sequence"/>
</dbReference>
<dbReference type="PANTHER" id="PTHR30151:SF20">
    <property type="entry name" value="ABC TRANSPORTER PERMEASE PROTEIN HI_0355-RELATED"/>
    <property type="match status" value="1"/>
</dbReference>
<comment type="subcellular location">
    <subcellularLocation>
        <location evidence="1 7">Cell membrane</location>
        <topology evidence="1 7">Multi-pass membrane protein</topology>
    </subcellularLocation>
</comment>
<dbReference type="AlphaFoldDB" id="A0A0K6I679"/>
<keyword evidence="6 7" id="KW-0472">Membrane</keyword>
<feature type="transmembrane region" description="Helical" evidence="7">
    <location>
        <begin position="148"/>
        <end position="167"/>
    </location>
</feature>
<gene>
    <name evidence="9" type="ORF">Ga0061067_11052</name>
</gene>
<evidence type="ECO:0000256" key="2">
    <source>
        <dbReference type="ARBA" id="ARBA00022448"/>
    </source>
</evidence>
<protein>
    <submittedName>
        <fullName evidence="9">ABC-type nitrate/sulfonate/bicarbonate transport system, permease component</fullName>
    </submittedName>
</protein>
<evidence type="ECO:0000259" key="8">
    <source>
        <dbReference type="PROSITE" id="PS50928"/>
    </source>
</evidence>
<accession>A0A0K6I679</accession>
<feature type="transmembrane region" description="Helical" evidence="7">
    <location>
        <begin position="244"/>
        <end position="262"/>
    </location>
</feature>
<comment type="similarity">
    <text evidence="7">Belongs to the binding-protein-dependent transport system permease family.</text>
</comment>
<feature type="transmembrane region" description="Helical" evidence="7">
    <location>
        <begin position="116"/>
        <end position="142"/>
    </location>
</feature>
<dbReference type="PROSITE" id="PS50928">
    <property type="entry name" value="ABC_TM1"/>
    <property type="match status" value="1"/>
</dbReference>
<feature type="transmembrane region" description="Helical" evidence="7">
    <location>
        <begin position="28"/>
        <end position="50"/>
    </location>
</feature>
<evidence type="ECO:0000256" key="1">
    <source>
        <dbReference type="ARBA" id="ARBA00004651"/>
    </source>
</evidence>
<keyword evidence="2 7" id="KW-0813">Transport</keyword>
<evidence type="ECO:0000256" key="4">
    <source>
        <dbReference type="ARBA" id="ARBA00022692"/>
    </source>
</evidence>
<dbReference type="InterPro" id="IPR000515">
    <property type="entry name" value="MetI-like"/>
</dbReference>
<dbReference type="GO" id="GO:0005886">
    <property type="term" value="C:plasma membrane"/>
    <property type="evidence" value="ECO:0007669"/>
    <property type="project" value="UniProtKB-SubCell"/>
</dbReference>
<evidence type="ECO:0000313" key="9">
    <source>
        <dbReference type="EMBL" id="CUA98576.1"/>
    </source>
</evidence>
<evidence type="ECO:0000256" key="3">
    <source>
        <dbReference type="ARBA" id="ARBA00022475"/>
    </source>
</evidence>
<reference evidence="10" key="1">
    <citation type="submission" date="2015-08" db="EMBL/GenBank/DDBJ databases">
        <authorList>
            <person name="Varghese N."/>
        </authorList>
    </citation>
    <scope>NUCLEOTIDE SEQUENCE [LARGE SCALE GENOMIC DNA]</scope>
    <source>
        <strain evidence="10">DSM 23407</strain>
    </source>
</reference>
<dbReference type="Gene3D" id="1.10.3720.10">
    <property type="entry name" value="MetI-like"/>
    <property type="match status" value="1"/>
</dbReference>
<keyword evidence="5 7" id="KW-1133">Transmembrane helix</keyword>
<organism evidence="9 10">
    <name type="scientific">Pannonibacter indicus</name>
    <dbReference type="NCBI Taxonomy" id="466044"/>
    <lineage>
        <taxon>Bacteria</taxon>
        <taxon>Pseudomonadati</taxon>
        <taxon>Pseudomonadota</taxon>
        <taxon>Alphaproteobacteria</taxon>
        <taxon>Hyphomicrobiales</taxon>
        <taxon>Stappiaceae</taxon>
        <taxon>Pannonibacter</taxon>
    </lineage>
</organism>
<keyword evidence="3" id="KW-1003">Cell membrane</keyword>
<feature type="transmembrane region" description="Helical" evidence="7">
    <location>
        <begin position="90"/>
        <end position="109"/>
    </location>
</feature>
<sequence length="276" mass="30236">MSIELLSGRQPLPSASPVRNAFPARAAALLRSIAPGLTVSLSLLLIWDLAVRFLEIPPYMLPGPLKVLEAFQRQSGFLLYHASITLSETLLGFVFGIAAGVMLAFVMWLSPLARRGLLPVVLVTQALPVFAIAPILVLWLGFGLASKIVMAVLVIFFAVTSTFFDGLRRMDQGLADLALLYRVNRWQELRYFRLPSAMPALASGVRIAAVFAPIGAIVGEWVGAKGGLAFIMLQSNARMQTDTMFAALALLAAMVLVLRFVVERLTRRMVPWQRED</sequence>
<keyword evidence="10" id="KW-1185">Reference proteome</keyword>
<evidence type="ECO:0000256" key="5">
    <source>
        <dbReference type="ARBA" id="ARBA00022989"/>
    </source>
</evidence>
<dbReference type="Pfam" id="PF00528">
    <property type="entry name" value="BPD_transp_1"/>
    <property type="match status" value="1"/>
</dbReference>
<feature type="domain" description="ABC transmembrane type-1" evidence="8">
    <location>
        <begin position="78"/>
        <end position="266"/>
    </location>
</feature>
<dbReference type="GO" id="GO:0055085">
    <property type="term" value="P:transmembrane transport"/>
    <property type="evidence" value="ECO:0007669"/>
    <property type="project" value="InterPro"/>
</dbReference>
<feature type="transmembrane region" description="Helical" evidence="7">
    <location>
        <begin position="200"/>
        <end position="224"/>
    </location>
</feature>